<dbReference type="RefSeq" id="WP_101884228.1">
    <property type="nucleotide sequence ID" value="NZ_NIHT01000024.1"/>
</dbReference>
<dbReference type="Proteomes" id="UP000235093">
    <property type="component" value="Unassembled WGS sequence"/>
</dbReference>
<sequence>MNTLEKIVEEIENMKNDAYETLKEEKKRHGASKTAEELKSYLYGLTCAVDIVEKYVGKENVE</sequence>
<evidence type="ECO:0000256" key="1">
    <source>
        <dbReference type="SAM" id="Coils"/>
    </source>
</evidence>
<evidence type="ECO:0000313" key="2">
    <source>
        <dbReference type="EMBL" id="PLT72319.1"/>
    </source>
</evidence>
<name>A0A2N5PB12_MEDGN</name>
<feature type="coiled-coil region" evidence="1">
    <location>
        <begin position="1"/>
        <end position="28"/>
    </location>
</feature>
<organism evidence="2 3">
    <name type="scientific">Mediterraneibacter gnavus</name>
    <name type="common">Ruminococcus gnavus</name>
    <dbReference type="NCBI Taxonomy" id="33038"/>
    <lineage>
        <taxon>Bacteria</taxon>
        <taxon>Bacillati</taxon>
        <taxon>Bacillota</taxon>
        <taxon>Clostridia</taxon>
        <taxon>Lachnospirales</taxon>
        <taxon>Lachnospiraceae</taxon>
        <taxon>Mediterraneibacter</taxon>
    </lineage>
</organism>
<keyword evidence="1" id="KW-0175">Coiled coil</keyword>
<evidence type="ECO:0000313" key="3">
    <source>
        <dbReference type="Proteomes" id="UP000235093"/>
    </source>
</evidence>
<dbReference type="EMBL" id="NIHT01000024">
    <property type="protein sequence ID" value="PLT72319.1"/>
    <property type="molecule type" value="Genomic_DNA"/>
</dbReference>
<reference evidence="2 3" key="1">
    <citation type="journal article" date="2017" name="Genome Med.">
        <title>A novel Ruminococcus gnavus clade enriched in inflammatory bowel disease patients.</title>
        <authorList>
            <person name="Hall A.B."/>
            <person name="Yassour M."/>
            <person name="Sauk J."/>
            <person name="Garner A."/>
            <person name="Jiang X."/>
            <person name="Arthur T."/>
            <person name="Lagoudas G.K."/>
            <person name="Vatanen T."/>
            <person name="Fornelos N."/>
            <person name="Wilson R."/>
            <person name="Bertha M."/>
            <person name="Cohen M."/>
            <person name="Garber J."/>
            <person name="Khalili H."/>
            <person name="Gevers D."/>
            <person name="Ananthakrishnan A.N."/>
            <person name="Kugathasan S."/>
            <person name="Lander E.S."/>
            <person name="Blainey P."/>
            <person name="Vlamakis H."/>
            <person name="Xavier R.J."/>
            <person name="Huttenhower C."/>
        </authorList>
    </citation>
    <scope>NUCLEOTIDE SEQUENCE [LARGE SCALE GENOMIC DNA]</scope>
    <source>
        <strain evidence="2 3">RJX1125</strain>
    </source>
</reference>
<gene>
    <name evidence="2" type="ORF">CDL23_13310</name>
</gene>
<protein>
    <submittedName>
        <fullName evidence="2">Uncharacterized protein</fullName>
    </submittedName>
</protein>
<accession>A0A2N5PB12</accession>
<dbReference type="AlphaFoldDB" id="A0A2N5PB12"/>
<comment type="caution">
    <text evidence="2">The sequence shown here is derived from an EMBL/GenBank/DDBJ whole genome shotgun (WGS) entry which is preliminary data.</text>
</comment>
<proteinExistence type="predicted"/>